<dbReference type="InterPro" id="IPR013346">
    <property type="entry name" value="NrdE_NrdA_C"/>
</dbReference>
<dbReference type="InterPro" id="IPR039718">
    <property type="entry name" value="Rrm1"/>
</dbReference>
<dbReference type="Gene3D" id="3.20.70.20">
    <property type="match status" value="1"/>
</dbReference>
<dbReference type="AlphaFoldDB" id="A0A8H5FCJ6"/>
<feature type="domain" description="Ribonucleotide reductase large subunit C-terminal" evidence="8">
    <location>
        <begin position="254"/>
        <end position="751"/>
    </location>
</feature>
<protein>
    <recommendedName>
        <fullName evidence="2 6">Ribonucleoside-diphosphate reductase</fullName>
        <ecNumber evidence="2 6">1.17.4.1</ecNumber>
    </recommendedName>
</protein>
<proteinExistence type="inferred from homology"/>
<dbReference type="Pfam" id="PF02867">
    <property type="entry name" value="Ribonuc_red_lgC"/>
    <property type="match status" value="1"/>
</dbReference>
<dbReference type="InterPro" id="IPR000788">
    <property type="entry name" value="RNR_lg_C"/>
</dbReference>
<organism evidence="9 10">
    <name type="scientific">Ephemerocybe angulata</name>
    <dbReference type="NCBI Taxonomy" id="980116"/>
    <lineage>
        <taxon>Eukaryota</taxon>
        <taxon>Fungi</taxon>
        <taxon>Dikarya</taxon>
        <taxon>Basidiomycota</taxon>
        <taxon>Agaricomycotina</taxon>
        <taxon>Agaricomycetes</taxon>
        <taxon>Agaricomycetidae</taxon>
        <taxon>Agaricales</taxon>
        <taxon>Agaricineae</taxon>
        <taxon>Psathyrellaceae</taxon>
        <taxon>Ephemerocybe</taxon>
    </lineage>
</organism>
<dbReference type="EC" id="1.17.4.1" evidence="2 6"/>
<keyword evidence="4 6" id="KW-0215">Deoxyribonucleotide synthesis</keyword>
<comment type="function">
    <text evidence="5 6">Provides the precursors necessary for DNA synthesis. Catalyzes the biosynthesis of deoxyribonucleotides from the corresponding ribonucleotides.</text>
</comment>
<dbReference type="PANTHER" id="PTHR11573:SF6">
    <property type="entry name" value="RIBONUCLEOSIDE-DIPHOSPHATE REDUCTASE LARGE SUBUNIT"/>
    <property type="match status" value="1"/>
</dbReference>
<sequence>MYPIEETDGCFVTKRGGGLRTYQTELSKSILLIKSLDGCSWYEMGFFFWFSLINTRDSPIFSPPQLLEHEGVLYPDLNHLHRIAALASKKCSLAVDSCDIDLVLAEVAGSLESLGTQHRALSSALELCTVYARTPDKFCDAMRMAYAKNLVDCGFMDLVEKHEQALNSMIRHEEDRRFNYVSLRLMRETCMLRDGALLLERPQFVWLRAAVQMHRDNLDQVKTVYELMATFKMVPSVSMLASSGSNDRSAGFSYLISPDGTIEALFSCLGNVIQLARDGGRVGLGLQKVLSEGAVVKGVRQLGSVSFLDTLNSSLALTGRSPQDLAGGITVYFELWHADIERVLNALHSNKWTLGTTRRFKVGLVVNDLFLERVRDERPWSLLCPSRAPLLASMDGAEFAEEYMRLEDAGVCSKVVDARSLWKTIVEKQLGTGEPSILFKEAMRGKSIHGPAGPITLSSSCAGLVQHTDDLLPSACPTLSIVLPSFVTEDGKLDKDELERVTRQAVRTLNDAIDCASFPFLGNSLSVKNYRALGIGFLGFADLLAILKLPYDSDDARRLNILIAETIQYYALDQSASLASSRGSYSKFDQSKSSRGTLQVDLWSQRAVSGLYDWDALRLKVTAGVFNASVTAEVSNSDVSQLVGCSASSEPFRSLISAVEISSKLYVVIPHHLIATFERAGLWNASLRDRIVSKGGSLQEVEGVPDNILRVYKTGWDIDPLNVIDMAAGRAPYICQTQSLSFYMVKPTIASIMLEGGFEIGDKYYQTEI</sequence>
<dbReference type="NCBIfam" id="TIGR02506">
    <property type="entry name" value="NrdE_NrdA"/>
    <property type="match status" value="1"/>
</dbReference>
<evidence type="ECO:0000256" key="4">
    <source>
        <dbReference type="ARBA" id="ARBA00023116"/>
    </source>
</evidence>
<dbReference type="PRINTS" id="PR01183">
    <property type="entry name" value="RIBORDTASEM1"/>
</dbReference>
<dbReference type="Proteomes" id="UP000541558">
    <property type="component" value="Unassembled WGS sequence"/>
</dbReference>
<dbReference type="GO" id="GO:0005971">
    <property type="term" value="C:ribonucleoside-diphosphate reductase complex"/>
    <property type="evidence" value="ECO:0007669"/>
    <property type="project" value="TreeGrafter"/>
</dbReference>
<keyword evidence="10" id="KW-1185">Reference proteome</keyword>
<dbReference type="InterPro" id="IPR008926">
    <property type="entry name" value="RNR_R1-su_N"/>
</dbReference>
<evidence type="ECO:0000256" key="6">
    <source>
        <dbReference type="RuleBase" id="RU003410"/>
    </source>
</evidence>
<evidence type="ECO:0000259" key="8">
    <source>
        <dbReference type="Pfam" id="PF02867"/>
    </source>
</evidence>
<dbReference type="InterPro" id="IPR013509">
    <property type="entry name" value="RNR_lsu_N"/>
</dbReference>
<comment type="caution">
    <text evidence="9">The sequence shown here is derived from an EMBL/GenBank/DDBJ whole genome shotgun (WGS) entry which is preliminary data.</text>
</comment>
<reference evidence="9 10" key="1">
    <citation type="journal article" date="2020" name="ISME J.">
        <title>Uncovering the hidden diversity of litter-decomposition mechanisms in mushroom-forming fungi.</title>
        <authorList>
            <person name="Floudas D."/>
            <person name="Bentzer J."/>
            <person name="Ahren D."/>
            <person name="Johansson T."/>
            <person name="Persson P."/>
            <person name="Tunlid A."/>
        </authorList>
    </citation>
    <scope>NUCLEOTIDE SEQUENCE [LARGE SCALE GENOMIC DNA]</scope>
    <source>
        <strain evidence="9 10">CBS 175.51</strain>
    </source>
</reference>
<dbReference type="GO" id="GO:0009263">
    <property type="term" value="P:deoxyribonucleotide biosynthetic process"/>
    <property type="evidence" value="ECO:0007669"/>
    <property type="project" value="UniProtKB-KW"/>
</dbReference>
<dbReference type="Pfam" id="PF00317">
    <property type="entry name" value="Ribonuc_red_lgN"/>
    <property type="match status" value="1"/>
</dbReference>
<evidence type="ECO:0000256" key="2">
    <source>
        <dbReference type="ARBA" id="ARBA00012274"/>
    </source>
</evidence>
<dbReference type="OrthoDB" id="3000483at2759"/>
<evidence type="ECO:0000256" key="1">
    <source>
        <dbReference type="ARBA" id="ARBA00010406"/>
    </source>
</evidence>
<evidence type="ECO:0000256" key="5">
    <source>
        <dbReference type="ARBA" id="ARBA00024942"/>
    </source>
</evidence>
<comment type="similarity">
    <text evidence="1 6">Belongs to the ribonucleoside diphosphate reductase large chain family.</text>
</comment>
<dbReference type="GO" id="GO:0005524">
    <property type="term" value="F:ATP binding"/>
    <property type="evidence" value="ECO:0007669"/>
    <property type="project" value="InterPro"/>
</dbReference>
<evidence type="ECO:0000256" key="3">
    <source>
        <dbReference type="ARBA" id="ARBA00023002"/>
    </source>
</evidence>
<dbReference type="SUPFAM" id="SSF51998">
    <property type="entry name" value="PFL-like glycyl radical enzymes"/>
    <property type="match status" value="1"/>
</dbReference>
<evidence type="ECO:0000259" key="7">
    <source>
        <dbReference type="Pfam" id="PF00317"/>
    </source>
</evidence>
<evidence type="ECO:0000313" key="9">
    <source>
        <dbReference type="EMBL" id="KAF5331859.1"/>
    </source>
</evidence>
<accession>A0A8H5FCJ6</accession>
<dbReference type="UniPathway" id="UPA00326"/>
<comment type="catalytic activity">
    <reaction evidence="6">
        <text>a 2'-deoxyribonucleoside 5'-diphosphate + [thioredoxin]-disulfide + H2O = a ribonucleoside 5'-diphosphate + [thioredoxin]-dithiol</text>
        <dbReference type="Rhea" id="RHEA:23252"/>
        <dbReference type="Rhea" id="RHEA-COMP:10698"/>
        <dbReference type="Rhea" id="RHEA-COMP:10700"/>
        <dbReference type="ChEBI" id="CHEBI:15377"/>
        <dbReference type="ChEBI" id="CHEBI:29950"/>
        <dbReference type="ChEBI" id="CHEBI:50058"/>
        <dbReference type="ChEBI" id="CHEBI:57930"/>
        <dbReference type="ChEBI" id="CHEBI:73316"/>
        <dbReference type="EC" id="1.17.4.1"/>
    </reaction>
</comment>
<name>A0A8H5FCJ6_9AGAR</name>
<feature type="domain" description="Ribonucleotide reductase large subunit N-terminal" evidence="7">
    <location>
        <begin position="177"/>
        <end position="246"/>
    </location>
</feature>
<keyword evidence="3 6" id="KW-0560">Oxidoreductase</keyword>
<dbReference type="EMBL" id="JAACJK010000112">
    <property type="protein sequence ID" value="KAF5331859.1"/>
    <property type="molecule type" value="Genomic_DNA"/>
</dbReference>
<gene>
    <name evidence="9" type="ORF">D9611_008871</name>
</gene>
<evidence type="ECO:0000313" key="10">
    <source>
        <dbReference type="Proteomes" id="UP000541558"/>
    </source>
</evidence>
<dbReference type="SUPFAM" id="SSF48168">
    <property type="entry name" value="R1 subunit of ribonucleotide reductase, N-terminal domain"/>
    <property type="match status" value="1"/>
</dbReference>
<dbReference type="PANTHER" id="PTHR11573">
    <property type="entry name" value="RIBONUCLEOSIDE-DIPHOSPHATE REDUCTASE LARGE CHAIN"/>
    <property type="match status" value="1"/>
</dbReference>
<dbReference type="GO" id="GO:0004748">
    <property type="term" value="F:ribonucleoside-diphosphate reductase activity, thioredoxin disulfide as acceptor"/>
    <property type="evidence" value="ECO:0007669"/>
    <property type="project" value="UniProtKB-EC"/>
</dbReference>